<dbReference type="GO" id="GO:0004222">
    <property type="term" value="F:metalloendopeptidase activity"/>
    <property type="evidence" value="ECO:0007669"/>
    <property type="project" value="TreeGrafter"/>
</dbReference>
<evidence type="ECO:0000259" key="3">
    <source>
        <dbReference type="Pfam" id="PF25900"/>
    </source>
</evidence>
<feature type="domain" description="Peptidase M43 pregnancy-associated plasma-A" evidence="2">
    <location>
        <begin position="17"/>
        <end position="119"/>
    </location>
</feature>
<dbReference type="Pfam" id="PF05572">
    <property type="entry name" value="Peptidase_M43"/>
    <property type="match status" value="1"/>
</dbReference>
<protein>
    <submittedName>
        <fullName evidence="4">Uncharacterized protein</fullName>
    </submittedName>
</protein>
<evidence type="ECO:0000313" key="4">
    <source>
        <dbReference type="EMBL" id="TRY60672.1"/>
    </source>
</evidence>
<dbReference type="Pfam" id="PF25900">
    <property type="entry name" value="PAPPA"/>
    <property type="match status" value="1"/>
</dbReference>
<organism evidence="4 5">
    <name type="scientific">Danionella cerebrum</name>
    <dbReference type="NCBI Taxonomy" id="2873325"/>
    <lineage>
        <taxon>Eukaryota</taxon>
        <taxon>Metazoa</taxon>
        <taxon>Chordata</taxon>
        <taxon>Craniata</taxon>
        <taxon>Vertebrata</taxon>
        <taxon>Euteleostomi</taxon>
        <taxon>Actinopterygii</taxon>
        <taxon>Neopterygii</taxon>
        <taxon>Teleostei</taxon>
        <taxon>Ostariophysi</taxon>
        <taxon>Cypriniformes</taxon>
        <taxon>Danionidae</taxon>
        <taxon>Danioninae</taxon>
        <taxon>Danionella</taxon>
    </lineage>
</organism>
<dbReference type="GO" id="GO:0006508">
    <property type="term" value="P:proteolysis"/>
    <property type="evidence" value="ECO:0007669"/>
    <property type="project" value="TreeGrafter"/>
</dbReference>
<dbReference type="InterPro" id="IPR043543">
    <property type="entry name" value="PAPPA/PAPPA2"/>
</dbReference>
<accession>A0A553N5F5</accession>
<dbReference type="InterPro" id="IPR008754">
    <property type="entry name" value="Peptidase_M43"/>
</dbReference>
<dbReference type="InterPro" id="IPR024079">
    <property type="entry name" value="MetalloPept_cat_dom_sf"/>
</dbReference>
<dbReference type="PANTHER" id="PTHR46130:SF1">
    <property type="entry name" value="PAPPALYSIN-2"/>
    <property type="match status" value="1"/>
</dbReference>
<dbReference type="InterPro" id="IPR036116">
    <property type="entry name" value="FN3_sf"/>
</dbReference>
<dbReference type="GO" id="GO:0005615">
    <property type="term" value="C:extracellular space"/>
    <property type="evidence" value="ECO:0007669"/>
    <property type="project" value="TreeGrafter"/>
</dbReference>
<name>A0A553N5F5_9TELE</name>
<dbReference type="AlphaFoldDB" id="A0A553N5F5"/>
<comment type="caution">
    <text evidence="4">The sequence shown here is derived from an EMBL/GenBank/DDBJ whole genome shotgun (WGS) entry which is preliminary data.</text>
</comment>
<evidence type="ECO:0000313" key="5">
    <source>
        <dbReference type="Proteomes" id="UP000316079"/>
    </source>
</evidence>
<dbReference type="Proteomes" id="UP000316079">
    <property type="component" value="Unassembled WGS sequence"/>
</dbReference>
<sequence>MKGGMIINPGYFGTKGHNNTMIHEMGHIFGLYHVFKGVSERESCDDPCQETTASMETGDLCADTAPMPKSKACQDPDPVNDTCGLTQYRNTPYNNYMSYTDDNCTNHFTPNQVARMHCYIDLVYKTWVHSQRPSPVPLAPVVIAQKADSVTIHWLTPISGPLAHREADVNCRFCDENGALHQYAYRATSPHACDSSGAPDVYQACEPSMQAWSPEVNLYEPNMTAPCPEPEGCVLELHFLRPVFPDSLTIWITYMSASEKAIANIVFITENGGSIHTGPRHAFCDIPLTLHLHTTKKVKAIKISTFDGKLEIDAVQLTSRPQNPLCSECRPLLYRVIRDPPVRNQSPIRLRQPTYTDSDVQRNLRYIYMIQVEADGGVSELSPVLLYTHGEHFCGDGSQHGSV</sequence>
<evidence type="ECO:0000259" key="2">
    <source>
        <dbReference type="Pfam" id="PF05572"/>
    </source>
</evidence>
<dbReference type="SUPFAM" id="SSF49265">
    <property type="entry name" value="Fibronectin type III"/>
    <property type="match status" value="1"/>
</dbReference>
<comment type="similarity">
    <text evidence="1">Belongs to the peptidase M43B family.</text>
</comment>
<dbReference type="STRING" id="623744.A0A553N5F5"/>
<reference evidence="4 5" key="1">
    <citation type="journal article" date="2019" name="Sci. Data">
        <title>Hybrid genome assembly and annotation of Danionella translucida.</title>
        <authorList>
            <person name="Kadobianskyi M."/>
            <person name="Schulze L."/>
            <person name="Schuelke M."/>
            <person name="Judkewitz B."/>
        </authorList>
    </citation>
    <scope>NUCLEOTIDE SEQUENCE [LARGE SCALE GENOMIC DNA]</scope>
    <source>
        <strain evidence="4 5">Bolton</strain>
    </source>
</reference>
<feature type="domain" description="Pappalysin-1 SD scarf" evidence="3">
    <location>
        <begin position="174"/>
        <end position="327"/>
    </location>
</feature>
<dbReference type="PANTHER" id="PTHR46130">
    <property type="entry name" value="LAMGL DOMAIN-CONTAINING PROTEIN"/>
    <property type="match status" value="1"/>
</dbReference>
<dbReference type="Gene3D" id="3.40.390.10">
    <property type="entry name" value="Collagenase (Catalytic Domain)"/>
    <property type="match status" value="1"/>
</dbReference>
<keyword evidence="5" id="KW-1185">Reference proteome</keyword>
<proteinExistence type="inferred from homology"/>
<gene>
    <name evidence="4" type="ORF">DNTS_004266</name>
</gene>
<dbReference type="InterPro" id="IPR058897">
    <property type="entry name" value="PAPPA_SD_C"/>
</dbReference>
<evidence type="ECO:0000256" key="1">
    <source>
        <dbReference type="ARBA" id="ARBA00008721"/>
    </source>
</evidence>
<dbReference type="GO" id="GO:0007166">
    <property type="term" value="P:cell surface receptor signaling pathway"/>
    <property type="evidence" value="ECO:0007669"/>
    <property type="project" value="TreeGrafter"/>
</dbReference>
<dbReference type="EMBL" id="SRMA01027037">
    <property type="protein sequence ID" value="TRY60672.1"/>
    <property type="molecule type" value="Genomic_DNA"/>
</dbReference>
<dbReference type="SUPFAM" id="SSF55486">
    <property type="entry name" value="Metalloproteases ('zincins'), catalytic domain"/>
    <property type="match status" value="1"/>
</dbReference>
<dbReference type="OrthoDB" id="536211at2759"/>